<accession>A0A520MAP3</accession>
<reference evidence="1 2" key="1">
    <citation type="submission" date="2019-02" db="EMBL/GenBank/DDBJ databases">
        <title>Prokaryotic population dynamics and viral predation in marine succession experiment using metagenomics: the confinement effect.</title>
        <authorList>
            <person name="Haro-Moreno J.M."/>
            <person name="Rodriguez-Valera F."/>
            <person name="Lopez-Perez M."/>
        </authorList>
    </citation>
    <scope>NUCLEOTIDE SEQUENCE [LARGE SCALE GENOMIC DNA]</scope>
    <source>
        <strain evidence="1">MED-G167</strain>
    </source>
</reference>
<gene>
    <name evidence="1" type="ORF">EVB00_01380</name>
</gene>
<comment type="caution">
    <text evidence="1">The sequence shown here is derived from an EMBL/GenBank/DDBJ whole genome shotgun (WGS) entry which is preliminary data.</text>
</comment>
<evidence type="ECO:0000313" key="1">
    <source>
        <dbReference type="EMBL" id="RZO18199.1"/>
    </source>
</evidence>
<proteinExistence type="predicted"/>
<sequence>MKILNQFCILSILFISTLAYTDSIHGKHQVLNNKNINIDNNKFNQAKLYIKDGVIEFKSIEYNRIFPAYRFNKDPIKIETYEAIFLDANEKQIFQVNIGNPLLVKAQHIGYEDSDYFYGYDNEATFYVPFPKNIKPASVVIYRDLLQTKEKVQKISLK</sequence>
<organism evidence="1 2">
    <name type="scientific">SAR86 cluster bacterium</name>
    <dbReference type="NCBI Taxonomy" id="2030880"/>
    <lineage>
        <taxon>Bacteria</taxon>
        <taxon>Pseudomonadati</taxon>
        <taxon>Pseudomonadota</taxon>
        <taxon>Gammaproteobacteria</taxon>
        <taxon>SAR86 cluster</taxon>
    </lineage>
</organism>
<evidence type="ECO:0000313" key="2">
    <source>
        <dbReference type="Proteomes" id="UP000318359"/>
    </source>
</evidence>
<dbReference type="EMBL" id="SHBM01000013">
    <property type="protein sequence ID" value="RZO18199.1"/>
    <property type="molecule type" value="Genomic_DNA"/>
</dbReference>
<protein>
    <submittedName>
        <fullName evidence="1">Uncharacterized protein</fullName>
    </submittedName>
</protein>
<name>A0A520MAP3_9GAMM</name>
<dbReference type="Proteomes" id="UP000318359">
    <property type="component" value="Unassembled WGS sequence"/>
</dbReference>
<dbReference type="AlphaFoldDB" id="A0A520MAP3"/>